<sequence length="78" mass="8696">MLQAELTWAERAARWERMWSHSREAPSPPPARCQASCAVSSATPMASQHSRSCSHCTLSPTRSWCRAKVQINEALVTI</sequence>
<gene>
    <name evidence="1" type="ORF">E2C01_023665</name>
</gene>
<proteinExistence type="predicted"/>
<comment type="caution">
    <text evidence="1">The sequence shown here is derived from an EMBL/GenBank/DDBJ whole genome shotgun (WGS) entry which is preliminary data.</text>
</comment>
<evidence type="ECO:0000313" key="2">
    <source>
        <dbReference type="Proteomes" id="UP000324222"/>
    </source>
</evidence>
<protein>
    <submittedName>
        <fullName evidence="1">Uncharacterized protein</fullName>
    </submittedName>
</protein>
<dbReference type="EMBL" id="VSRR010002247">
    <property type="protein sequence ID" value="MPC30402.1"/>
    <property type="molecule type" value="Genomic_DNA"/>
</dbReference>
<evidence type="ECO:0000313" key="1">
    <source>
        <dbReference type="EMBL" id="MPC30402.1"/>
    </source>
</evidence>
<dbReference type="AlphaFoldDB" id="A0A5B7E8U2"/>
<dbReference type="Proteomes" id="UP000324222">
    <property type="component" value="Unassembled WGS sequence"/>
</dbReference>
<name>A0A5B7E8U2_PORTR</name>
<organism evidence="1 2">
    <name type="scientific">Portunus trituberculatus</name>
    <name type="common">Swimming crab</name>
    <name type="synonym">Neptunus trituberculatus</name>
    <dbReference type="NCBI Taxonomy" id="210409"/>
    <lineage>
        <taxon>Eukaryota</taxon>
        <taxon>Metazoa</taxon>
        <taxon>Ecdysozoa</taxon>
        <taxon>Arthropoda</taxon>
        <taxon>Crustacea</taxon>
        <taxon>Multicrustacea</taxon>
        <taxon>Malacostraca</taxon>
        <taxon>Eumalacostraca</taxon>
        <taxon>Eucarida</taxon>
        <taxon>Decapoda</taxon>
        <taxon>Pleocyemata</taxon>
        <taxon>Brachyura</taxon>
        <taxon>Eubrachyura</taxon>
        <taxon>Portunoidea</taxon>
        <taxon>Portunidae</taxon>
        <taxon>Portuninae</taxon>
        <taxon>Portunus</taxon>
    </lineage>
</organism>
<keyword evidence="2" id="KW-1185">Reference proteome</keyword>
<accession>A0A5B7E8U2</accession>
<reference evidence="1 2" key="1">
    <citation type="submission" date="2019-05" db="EMBL/GenBank/DDBJ databases">
        <title>Another draft genome of Portunus trituberculatus and its Hox gene families provides insights of decapod evolution.</title>
        <authorList>
            <person name="Jeong J.-H."/>
            <person name="Song I."/>
            <person name="Kim S."/>
            <person name="Choi T."/>
            <person name="Kim D."/>
            <person name="Ryu S."/>
            <person name="Kim W."/>
        </authorList>
    </citation>
    <scope>NUCLEOTIDE SEQUENCE [LARGE SCALE GENOMIC DNA]</scope>
    <source>
        <tissue evidence="1">Muscle</tissue>
    </source>
</reference>